<dbReference type="Proteomes" id="UP000726170">
    <property type="component" value="Unassembled WGS sequence"/>
</dbReference>
<organism evidence="2 3">
    <name type="scientific">Clostridium mobile</name>
    <dbReference type="NCBI Taxonomy" id="2841512"/>
    <lineage>
        <taxon>Bacteria</taxon>
        <taxon>Bacillati</taxon>
        <taxon>Bacillota</taxon>
        <taxon>Clostridia</taxon>
        <taxon>Eubacteriales</taxon>
        <taxon>Clostridiaceae</taxon>
        <taxon>Clostridium</taxon>
    </lineage>
</organism>
<accession>A0ABS6ELZ6</accession>
<feature type="domain" description="HMA" evidence="1">
    <location>
        <begin position="1"/>
        <end position="67"/>
    </location>
</feature>
<protein>
    <submittedName>
        <fullName evidence="2">Heavy-metal-associated domain-containing protein</fullName>
    </submittedName>
</protein>
<dbReference type="InterPro" id="IPR006121">
    <property type="entry name" value="HMA_dom"/>
</dbReference>
<dbReference type="CDD" id="cd00371">
    <property type="entry name" value="HMA"/>
    <property type="match status" value="1"/>
</dbReference>
<evidence type="ECO:0000313" key="2">
    <source>
        <dbReference type="EMBL" id="MBU5486239.1"/>
    </source>
</evidence>
<name>A0ABS6ELZ6_9CLOT</name>
<keyword evidence="3" id="KW-1185">Reference proteome</keyword>
<comment type="caution">
    <text evidence="2">The sequence shown here is derived from an EMBL/GenBank/DDBJ whole genome shotgun (WGS) entry which is preliminary data.</text>
</comment>
<reference evidence="2 3" key="1">
    <citation type="submission" date="2021-06" db="EMBL/GenBank/DDBJ databases">
        <authorList>
            <person name="Sun Q."/>
            <person name="Li D."/>
        </authorList>
    </citation>
    <scope>NUCLEOTIDE SEQUENCE [LARGE SCALE GENOMIC DNA]</scope>
    <source>
        <strain evidence="2 3">MSJ-11</strain>
    </source>
</reference>
<dbReference type="PROSITE" id="PS50846">
    <property type="entry name" value="HMA_2"/>
    <property type="match status" value="1"/>
</dbReference>
<evidence type="ECO:0000259" key="1">
    <source>
        <dbReference type="PROSITE" id="PS50846"/>
    </source>
</evidence>
<sequence>MKSIIKICNMKNMNDISRVRKAISNNEGVIACQINPEKGEANIVYDEHFILLDEIIESIEDLGYTIL</sequence>
<gene>
    <name evidence="2" type="ORF">KQI86_18120</name>
</gene>
<dbReference type="EMBL" id="JAHLQF010000004">
    <property type="protein sequence ID" value="MBU5486239.1"/>
    <property type="molecule type" value="Genomic_DNA"/>
</dbReference>
<evidence type="ECO:0000313" key="3">
    <source>
        <dbReference type="Proteomes" id="UP000726170"/>
    </source>
</evidence>
<proteinExistence type="predicted"/>
<dbReference type="Pfam" id="PF00403">
    <property type="entry name" value="HMA"/>
    <property type="match status" value="1"/>
</dbReference>
<dbReference type="RefSeq" id="WP_216440817.1">
    <property type="nucleotide sequence ID" value="NZ_JAHLQF010000004.1"/>
</dbReference>